<evidence type="ECO:0000313" key="2">
    <source>
        <dbReference type="Proteomes" id="UP000195880"/>
    </source>
</evidence>
<gene>
    <name evidence="1" type="ORF">SMD44_00999</name>
</gene>
<keyword evidence="2" id="KW-1185">Reference proteome</keyword>
<accession>A0A1Z1W5A3</accession>
<sequence>MTARIIGGVTVELADGPVRVEYGPTLYDGTPTARLIIGEGVGAVAICVTDSPADTLDDLAEQVARLAAWVRRQSLTTPVKQVA</sequence>
<dbReference type="RefSeq" id="WP_087882988.1">
    <property type="nucleotide sequence ID" value="NZ_CP021748.1"/>
</dbReference>
<reference evidence="1 2" key="1">
    <citation type="submission" date="2017-05" db="EMBL/GenBank/DDBJ databases">
        <title>Streptomyces alboflavus Genome sequencing and assembly.</title>
        <authorList>
            <person name="Wang Y."/>
            <person name="Du B."/>
            <person name="Ding Y."/>
            <person name="Liu H."/>
            <person name="Hou Q."/>
            <person name="Liu K."/>
            <person name="Wang C."/>
            <person name="Yao L."/>
        </authorList>
    </citation>
    <scope>NUCLEOTIDE SEQUENCE [LARGE SCALE GENOMIC DNA]</scope>
    <source>
        <strain evidence="1 2">MDJK44</strain>
    </source>
</reference>
<dbReference type="Proteomes" id="UP000195880">
    <property type="component" value="Chromosome"/>
</dbReference>
<organism evidence="1 2">
    <name type="scientific">Streptomyces alboflavus</name>
    <dbReference type="NCBI Taxonomy" id="67267"/>
    <lineage>
        <taxon>Bacteria</taxon>
        <taxon>Bacillati</taxon>
        <taxon>Actinomycetota</taxon>
        <taxon>Actinomycetes</taxon>
        <taxon>Kitasatosporales</taxon>
        <taxon>Streptomycetaceae</taxon>
        <taxon>Streptomyces</taxon>
    </lineage>
</organism>
<name>A0A1Z1W5A3_9ACTN</name>
<dbReference type="OrthoDB" id="9902753at2"/>
<protein>
    <submittedName>
        <fullName evidence="1">Uncharacterized protein</fullName>
    </submittedName>
</protein>
<proteinExistence type="predicted"/>
<dbReference type="EMBL" id="CP021748">
    <property type="protein sequence ID" value="ARX81601.1"/>
    <property type="molecule type" value="Genomic_DNA"/>
</dbReference>
<evidence type="ECO:0000313" key="1">
    <source>
        <dbReference type="EMBL" id="ARX81601.1"/>
    </source>
</evidence>
<dbReference type="AlphaFoldDB" id="A0A1Z1W5A3"/>
<dbReference type="KEGG" id="salf:SMD44_00999"/>